<evidence type="ECO:0000256" key="7">
    <source>
        <dbReference type="ARBA" id="ARBA00022917"/>
    </source>
</evidence>
<dbReference type="STRING" id="1314778.A0A5C3PNL4"/>
<keyword evidence="4" id="KW-0396">Initiation factor</keyword>
<accession>A0A5C3PNL4</accession>
<dbReference type="InParanoid" id="A0A5C3PNL4"/>
<evidence type="ECO:0000313" key="10">
    <source>
        <dbReference type="EMBL" id="TFK87583.1"/>
    </source>
</evidence>
<comment type="subcellular location">
    <subcellularLocation>
        <location evidence="1">Cytoplasm</location>
    </subcellularLocation>
</comment>
<dbReference type="GO" id="GO:0003743">
    <property type="term" value="F:translation initiation factor activity"/>
    <property type="evidence" value="ECO:0007669"/>
    <property type="project" value="UniProtKB-KW"/>
</dbReference>
<keyword evidence="5" id="KW-0597">Phosphoprotein</keyword>
<feature type="domain" description="MIF4G" evidence="9">
    <location>
        <begin position="25"/>
        <end position="277"/>
    </location>
</feature>
<dbReference type="InterPro" id="IPR016024">
    <property type="entry name" value="ARM-type_fold"/>
</dbReference>
<reference evidence="10 11" key="1">
    <citation type="journal article" date="2019" name="Nat. Ecol. Evol.">
        <title>Megaphylogeny resolves global patterns of mushroom evolution.</title>
        <authorList>
            <person name="Varga T."/>
            <person name="Krizsan K."/>
            <person name="Foldi C."/>
            <person name="Dima B."/>
            <person name="Sanchez-Garcia M."/>
            <person name="Sanchez-Ramirez S."/>
            <person name="Szollosi G.J."/>
            <person name="Szarkandi J.G."/>
            <person name="Papp V."/>
            <person name="Albert L."/>
            <person name="Andreopoulos W."/>
            <person name="Angelini C."/>
            <person name="Antonin V."/>
            <person name="Barry K.W."/>
            <person name="Bougher N.L."/>
            <person name="Buchanan P."/>
            <person name="Buyck B."/>
            <person name="Bense V."/>
            <person name="Catcheside P."/>
            <person name="Chovatia M."/>
            <person name="Cooper J."/>
            <person name="Damon W."/>
            <person name="Desjardin D."/>
            <person name="Finy P."/>
            <person name="Geml J."/>
            <person name="Haridas S."/>
            <person name="Hughes K."/>
            <person name="Justo A."/>
            <person name="Karasinski D."/>
            <person name="Kautmanova I."/>
            <person name="Kiss B."/>
            <person name="Kocsube S."/>
            <person name="Kotiranta H."/>
            <person name="LaButti K.M."/>
            <person name="Lechner B.E."/>
            <person name="Liimatainen K."/>
            <person name="Lipzen A."/>
            <person name="Lukacs Z."/>
            <person name="Mihaltcheva S."/>
            <person name="Morgado L.N."/>
            <person name="Niskanen T."/>
            <person name="Noordeloos M.E."/>
            <person name="Ohm R.A."/>
            <person name="Ortiz-Santana B."/>
            <person name="Ovrebo C."/>
            <person name="Racz N."/>
            <person name="Riley R."/>
            <person name="Savchenko A."/>
            <person name="Shiryaev A."/>
            <person name="Soop K."/>
            <person name="Spirin V."/>
            <person name="Szebenyi C."/>
            <person name="Tomsovsky M."/>
            <person name="Tulloss R.E."/>
            <person name="Uehling J."/>
            <person name="Grigoriev I.V."/>
            <person name="Vagvolgyi C."/>
            <person name="Papp T."/>
            <person name="Martin F.M."/>
            <person name="Miettinen O."/>
            <person name="Hibbett D.S."/>
            <person name="Nagy L.G."/>
        </authorList>
    </citation>
    <scope>NUCLEOTIDE SEQUENCE [LARGE SCALE GENOMIC DNA]</scope>
    <source>
        <strain evidence="10 11">HHB13444</strain>
    </source>
</reference>
<protein>
    <submittedName>
        <fullName evidence="10">ARM repeat-containing protein</fullName>
    </submittedName>
</protein>
<keyword evidence="11" id="KW-1185">Reference proteome</keyword>
<evidence type="ECO:0000256" key="4">
    <source>
        <dbReference type="ARBA" id="ARBA00022540"/>
    </source>
</evidence>
<evidence type="ECO:0000256" key="8">
    <source>
        <dbReference type="SAM" id="MobiDB-lite"/>
    </source>
</evidence>
<evidence type="ECO:0000256" key="6">
    <source>
        <dbReference type="ARBA" id="ARBA00022884"/>
    </source>
</evidence>
<keyword evidence="3" id="KW-0963">Cytoplasm</keyword>
<dbReference type="PANTHER" id="PTHR23253">
    <property type="entry name" value="EUKARYOTIC TRANSLATION INITIATION FACTOR 4 GAMMA"/>
    <property type="match status" value="1"/>
</dbReference>
<dbReference type="GO" id="GO:0003729">
    <property type="term" value="F:mRNA binding"/>
    <property type="evidence" value="ECO:0007669"/>
    <property type="project" value="TreeGrafter"/>
</dbReference>
<evidence type="ECO:0000313" key="11">
    <source>
        <dbReference type="Proteomes" id="UP000308197"/>
    </source>
</evidence>
<dbReference type="AlphaFoldDB" id="A0A5C3PNL4"/>
<dbReference type="FunFam" id="1.25.40.180:FF:000020">
    <property type="entry name" value="Eukaryotic translation initiation factor subunit"/>
    <property type="match status" value="1"/>
</dbReference>
<dbReference type="Gene3D" id="1.25.40.180">
    <property type="match status" value="1"/>
</dbReference>
<organism evidence="10 11">
    <name type="scientific">Polyporus arcularius HHB13444</name>
    <dbReference type="NCBI Taxonomy" id="1314778"/>
    <lineage>
        <taxon>Eukaryota</taxon>
        <taxon>Fungi</taxon>
        <taxon>Dikarya</taxon>
        <taxon>Basidiomycota</taxon>
        <taxon>Agaricomycotina</taxon>
        <taxon>Agaricomycetes</taxon>
        <taxon>Polyporales</taxon>
        <taxon>Polyporaceae</taxon>
        <taxon>Polyporus</taxon>
    </lineage>
</organism>
<evidence type="ECO:0000256" key="5">
    <source>
        <dbReference type="ARBA" id="ARBA00022553"/>
    </source>
</evidence>
<evidence type="ECO:0000256" key="1">
    <source>
        <dbReference type="ARBA" id="ARBA00004496"/>
    </source>
</evidence>
<keyword evidence="6" id="KW-0694">RNA-binding</keyword>
<dbReference type="EMBL" id="ML211147">
    <property type="protein sequence ID" value="TFK87583.1"/>
    <property type="molecule type" value="Genomic_DNA"/>
</dbReference>
<feature type="region of interest" description="Disordered" evidence="8">
    <location>
        <begin position="142"/>
        <end position="170"/>
    </location>
</feature>
<feature type="compositionally biased region" description="Basic and acidic residues" evidence="8">
    <location>
        <begin position="157"/>
        <end position="170"/>
    </location>
</feature>
<dbReference type="GO" id="GO:0010494">
    <property type="term" value="C:cytoplasmic stress granule"/>
    <property type="evidence" value="ECO:0007669"/>
    <property type="project" value="UniProtKB-ARBA"/>
</dbReference>
<dbReference type="Pfam" id="PF02854">
    <property type="entry name" value="MIF4G"/>
    <property type="match status" value="1"/>
</dbReference>
<dbReference type="Proteomes" id="UP000308197">
    <property type="component" value="Unassembled WGS sequence"/>
</dbReference>
<dbReference type="SMART" id="SM00543">
    <property type="entry name" value="MIF4G"/>
    <property type="match status" value="1"/>
</dbReference>
<dbReference type="GO" id="GO:0016281">
    <property type="term" value="C:eukaryotic translation initiation factor 4F complex"/>
    <property type="evidence" value="ECO:0007669"/>
    <property type="project" value="TreeGrafter"/>
</dbReference>
<name>A0A5C3PNL4_9APHY</name>
<evidence type="ECO:0000259" key="9">
    <source>
        <dbReference type="SMART" id="SM00543"/>
    </source>
</evidence>
<gene>
    <name evidence="10" type="ORF">K466DRAFT_586256</name>
</gene>
<evidence type="ECO:0000256" key="2">
    <source>
        <dbReference type="ARBA" id="ARBA00005775"/>
    </source>
</evidence>
<comment type="similarity">
    <text evidence="2">Belongs to the eukaryotic initiation factor 4G family.</text>
</comment>
<evidence type="ECO:0000256" key="3">
    <source>
        <dbReference type="ARBA" id="ARBA00022490"/>
    </source>
</evidence>
<proteinExistence type="inferred from homology"/>
<dbReference type="SUPFAM" id="SSF48371">
    <property type="entry name" value="ARM repeat"/>
    <property type="match status" value="1"/>
</dbReference>
<keyword evidence="7" id="KW-0648">Protein biosynthesis</keyword>
<sequence length="289" mass="32373">MLSVGHLLEAITTKDGESLHTNSRDWTLRALLDELMTGPFDPISDQIVAYVNRRSEHSKDGDTLPEVVGLVYDRATQEYWTSSATVYARLCTKLVEQISPNVCDEDIRDAQGKAIAGGQLFRKYLLSRCKENFERAWGATAHAPEAGGKNEMPLETPKVEESSPYDDSRTAQEAIAGRHNVNVVAFMGELFILRMLTERIIHKSIETLLTKAENLNLGAIECLCTLLTVVGRALDTPKVRAHMHVYFSRLEELRQSSSIECRERVMIQDVIVLRAHGWVAPANGYTWDG</sequence>
<dbReference type="InterPro" id="IPR003890">
    <property type="entry name" value="MIF4G-like_typ-3"/>
</dbReference>
<dbReference type="PANTHER" id="PTHR23253:SF9">
    <property type="entry name" value="EUKARYOTIC TRANSLATION INITIATION FACTOR 4 GAMMA 2"/>
    <property type="match status" value="1"/>
</dbReference>